<protein>
    <submittedName>
        <fullName evidence="2">Uncharacterized protein</fullName>
    </submittedName>
</protein>
<reference evidence="2 3" key="1">
    <citation type="journal article" date="2019" name="Int. J. Syst. Evol. Microbiol.">
        <title>The Global Catalogue of Microorganisms (GCM) 10K type strain sequencing project: providing services to taxonomists for standard genome sequencing and annotation.</title>
        <authorList>
            <consortium name="The Broad Institute Genomics Platform"/>
            <consortium name="The Broad Institute Genome Sequencing Center for Infectious Disease"/>
            <person name="Wu L."/>
            <person name="Ma J."/>
        </authorList>
    </citation>
    <scope>NUCLEOTIDE SEQUENCE [LARGE SCALE GENOMIC DNA]</scope>
    <source>
        <strain evidence="2 3">JCM 15421</strain>
    </source>
</reference>
<dbReference type="EMBL" id="BAAAEU010000020">
    <property type="protein sequence ID" value="GAA0718184.1"/>
    <property type="molecule type" value="Genomic_DNA"/>
</dbReference>
<feature type="chain" id="PRO_5047395310" evidence="1">
    <location>
        <begin position="22"/>
        <end position="133"/>
    </location>
</feature>
<evidence type="ECO:0000313" key="2">
    <source>
        <dbReference type="EMBL" id="GAA0718184.1"/>
    </source>
</evidence>
<comment type="caution">
    <text evidence="2">The sequence shown here is derived from an EMBL/GenBank/DDBJ whole genome shotgun (WGS) entry which is preliminary data.</text>
</comment>
<organism evidence="2 3">
    <name type="scientific">Dokdonella soli</name>
    <dbReference type="NCBI Taxonomy" id="529810"/>
    <lineage>
        <taxon>Bacteria</taxon>
        <taxon>Pseudomonadati</taxon>
        <taxon>Pseudomonadota</taxon>
        <taxon>Gammaproteobacteria</taxon>
        <taxon>Lysobacterales</taxon>
        <taxon>Rhodanobacteraceae</taxon>
        <taxon>Dokdonella</taxon>
    </lineage>
</organism>
<sequence>MFRKVLCVALSGMLASPIALAASQQRIETITAQVHAGMALAANTLPTARSHFHHVINCLVDPDSKLFDKRAENPCAGMGAEKGALHDEAQTDAQKKDLQHALGVAQRGLSSKTLEVAHVYAEWLSEILKDANT</sequence>
<dbReference type="Proteomes" id="UP001501523">
    <property type="component" value="Unassembled WGS sequence"/>
</dbReference>
<name>A0ABN1INL9_9GAMM</name>
<accession>A0ABN1INL9</accession>
<proteinExistence type="predicted"/>
<keyword evidence="1" id="KW-0732">Signal</keyword>
<evidence type="ECO:0000313" key="3">
    <source>
        <dbReference type="Proteomes" id="UP001501523"/>
    </source>
</evidence>
<dbReference type="RefSeq" id="WP_343791737.1">
    <property type="nucleotide sequence ID" value="NZ_BAAAEU010000020.1"/>
</dbReference>
<evidence type="ECO:0000256" key="1">
    <source>
        <dbReference type="SAM" id="SignalP"/>
    </source>
</evidence>
<keyword evidence="3" id="KW-1185">Reference proteome</keyword>
<gene>
    <name evidence="2" type="ORF">GCM10009105_25660</name>
</gene>
<feature type="signal peptide" evidence="1">
    <location>
        <begin position="1"/>
        <end position="21"/>
    </location>
</feature>